<reference evidence="11 12" key="1">
    <citation type="submission" date="2020-08" db="EMBL/GenBank/DDBJ databases">
        <title>Genomic Encyclopedia of Type Strains, Phase IV (KMG-IV): sequencing the most valuable type-strain genomes for metagenomic binning, comparative biology and taxonomic classification.</title>
        <authorList>
            <person name="Goeker M."/>
        </authorList>
    </citation>
    <scope>NUCLEOTIDE SEQUENCE [LARGE SCALE GENOMIC DNA]</scope>
    <source>
        <strain evidence="11 12">DSM 15743</strain>
    </source>
</reference>
<comment type="subcellular location">
    <subcellularLocation>
        <location evidence="1">Cell membrane</location>
    </subcellularLocation>
</comment>
<evidence type="ECO:0000256" key="2">
    <source>
        <dbReference type="ARBA" id="ARBA00006464"/>
    </source>
</evidence>
<comment type="caution">
    <text evidence="11">The sequence shown here is derived from an EMBL/GenBank/DDBJ whole genome shotgun (WGS) entry which is preliminary data.</text>
</comment>
<dbReference type="EMBL" id="JACIDC010000012">
    <property type="protein sequence ID" value="MBB4041556.1"/>
    <property type="molecule type" value="Genomic_DNA"/>
</dbReference>
<keyword evidence="12" id="KW-1185">Reference proteome</keyword>
<keyword evidence="3" id="KW-1003">Cell membrane</keyword>
<dbReference type="GO" id="GO:0000271">
    <property type="term" value="P:polysaccharide biosynthetic process"/>
    <property type="evidence" value="ECO:0007669"/>
    <property type="project" value="UniProtKB-KW"/>
</dbReference>
<dbReference type="Pfam" id="PF02397">
    <property type="entry name" value="Bac_transf"/>
    <property type="match status" value="1"/>
</dbReference>
<dbReference type="InterPro" id="IPR003362">
    <property type="entry name" value="Bact_transf"/>
</dbReference>
<dbReference type="PANTHER" id="PTHR30576">
    <property type="entry name" value="COLANIC BIOSYNTHESIS UDP-GLUCOSE LIPID CARRIER TRANSFERASE"/>
    <property type="match status" value="1"/>
</dbReference>
<evidence type="ECO:0000256" key="7">
    <source>
        <dbReference type="ARBA" id="ARBA00023136"/>
    </source>
</evidence>
<evidence type="ECO:0000256" key="9">
    <source>
        <dbReference type="SAM" id="Phobius"/>
    </source>
</evidence>
<accession>A0A7W6IHF6</accession>
<dbReference type="Proteomes" id="UP000519439">
    <property type="component" value="Unassembled WGS sequence"/>
</dbReference>
<keyword evidence="6 9" id="KW-1133">Transmembrane helix</keyword>
<evidence type="ECO:0000256" key="8">
    <source>
        <dbReference type="ARBA" id="ARBA00023169"/>
    </source>
</evidence>
<evidence type="ECO:0000259" key="10">
    <source>
        <dbReference type="Pfam" id="PF02397"/>
    </source>
</evidence>
<organism evidence="11 12">
    <name type="scientific">Microvirga flocculans</name>
    <dbReference type="NCBI Taxonomy" id="217168"/>
    <lineage>
        <taxon>Bacteria</taxon>
        <taxon>Pseudomonadati</taxon>
        <taxon>Pseudomonadota</taxon>
        <taxon>Alphaproteobacteria</taxon>
        <taxon>Hyphomicrobiales</taxon>
        <taxon>Methylobacteriaceae</taxon>
        <taxon>Microvirga</taxon>
    </lineage>
</organism>
<protein>
    <submittedName>
        <fullName evidence="11">Exopolysaccharide production protein ExoY</fullName>
    </submittedName>
</protein>
<evidence type="ECO:0000256" key="6">
    <source>
        <dbReference type="ARBA" id="ARBA00022989"/>
    </source>
</evidence>
<comment type="similarity">
    <text evidence="2">Belongs to the bacterial sugar transferase family.</text>
</comment>
<evidence type="ECO:0000256" key="3">
    <source>
        <dbReference type="ARBA" id="ARBA00022475"/>
    </source>
</evidence>
<sequence length="214" mass="24522">MDQATQFFRVKLIGGDSKRVFDVILSAFAIVILAPLMAMIYLLIVITDGRPAIIRHRRLGPYGSTFPCLKFRTMVVDAAEVLARHLDSNPEAREEWLQNHKLRNDPRITVFGAILRKTSLDELPQFFNVLLGHMSLVGPRPITPDEVRHYKDAMLFYCQTRPGITGLWQVSGRNRVSYSQRVKLDEEYVANWSFKRDLVILMKTVVCVVRMDGS</sequence>
<evidence type="ECO:0000313" key="12">
    <source>
        <dbReference type="Proteomes" id="UP000519439"/>
    </source>
</evidence>
<feature type="transmembrane region" description="Helical" evidence="9">
    <location>
        <begin position="20"/>
        <end position="44"/>
    </location>
</feature>
<proteinExistence type="inferred from homology"/>
<dbReference type="RefSeq" id="WP_035459257.1">
    <property type="nucleotide sequence ID" value="NZ_JACIDC010000012.1"/>
</dbReference>
<keyword evidence="8" id="KW-0270">Exopolysaccharide synthesis</keyword>
<evidence type="ECO:0000256" key="1">
    <source>
        <dbReference type="ARBA" id="ARBA00004236"/>
    </source>
</evidence>
<evidence type="ECO:0000256" key="5">
    <source>
        <dbReference type="ARBA" id="ARBA00022692"/>
    </source>
</evidence>
<dbReference type="GO" id="GO:0016780">
    <property type="term" value="F:phosphotransferase activity, for other substituted phosphate groups"/>
    <property type="evidence" value="ECO:0007669"/>
    <property type="project" value="TreeGrafter"/>
</dbReference>
<dbReference type="AlphaFoldDB" id="A0A7W6IHF6"/>
<gene>
    <name evidence="11" type="ORF">GGR34_003233</name>
</gene>
<name>A0A7W6IHF6_9HYPH</name>
<evidence type="ECO:0000256" key="4">
    <source>
        <dbReference type="ARBA" id="ARBA00022679"/>
    </source>
</evidence>
<keyword evidence="5 9" id="KW-0812">Transmembrane</keyword>
<keyword evidence="7 9" id="KW-0472">Membrane</keyword>
<evidence type="ECO:0000313" key="11">
    <source>
        <dbReference type="EMBL" id="MBB4041556.1"/>
    </source>
</evidence>
<dbReference type="GO" id="GO:0005886">
    <property type="term" value="C:plasma membrane"/>
    <property type="evidence" value="ECO:0007669"/>
    <property type="project" value="UniProtKB-SubCell"/>
</dbReference>
<keyword evidence="4" id="KW-0808">Transferase</keyword>
<dbReference type="PANTHER" id="PTHR30576:SF4">
    <property type="entry name" value="UNDECAPRENYL-PHOSPHATE GALACTOSE PHOSPHOTRANSFERASE"/>
    <property type="match status" value="1"/>
</dbReference>
<feature type="domain" description="Bacterial sugar transferase" evidence="10">
    <location>
        <begin position="18"/>
        <end position="209"/>
    </location>
</feature>